<dbReference type="InterPro" id="IPR023214">
    <property type="entry name" value="HAD_sf"/>
</dbReference>
<accession>A0ABS5YPT6</accession>
<evidence type="ECO:0000313" key="2">
    <source>
        <dbReference type="EMBL" id="MBU2665477.1"/>
    </source>
</evidence>
<name>A0ABS5YPT6_9ACTN</name>
<keyword evidence="1 2" id="KW-0378">Hydrolase</keyword>
<dbReference type="RefSeq" id="WP_215788671.1">
    <property type="nucleotide sequence ID" value="NZ_JAHKKG010000005.1"/>
</dbReference>
<dbReference type="SUPFAM" id="SSF56784">
    <property type="entry name" value="HAD-like"/>
    <property type="match status" value="1"/>
</dbReference>
<proteinExistence type="predicted"/>
<gene>
    <name evidence="2" type="ORF">KOI35_18375</name>
</gene>
<evidence type="ECO:0000313" key="3">
    <source>
        <dbReference type="Proteomes" id="UP001519654"/>
    </source>
</evidence>
<dbReference type="SFLD" id="SFLDG01129">
    <property type="entry name" value="C1.5:_HAD__Beta-PGM__Phosphata"/>
    <property type="match status" value="1"/>
</dbReference>
<reference evidence="2 3" key="1">
    <citation type="submission" date="2021-06" db="EMBL/GenBank/DDBJ databases">
        <title>Actinoplanes lichenicola sp. nov., and Actinoplanes ovalisporus sp. nov., isolated from lichen in Thailand.</title>
        <authorList>
            <person name="Saeng-In P."/>
            <person name="Kanchanasin P."/>
            <person name="Yuki M."/>
            <person name="Kudo T."/>
            <person name="Ohkuma M."/>
            <person name="Phongsopitanun W."/>
            <person name="Tanasupawat S."/>
        </authorList>
    </citation>
    <scope>NUCLEOTIDE SEQUENCE [LARGE SCALE GENOMIC DNA]</scope>
    <source>
        <strain evidence="2 3">NBRC 110975</strain>
    </source>
</reference>
<dbReference type="NCBIfam" id="TIGR01549">
    <property type="entry name" value="HAD-SF-IA-v1"/>
    <property type="match status" value="1"/>
</dbReference>
<dbReference type="Pfam" id="PF00702">
    <property type="entry name" value="Hydrolase"/>
    <property type="match status" value="1"/>
</dbReference>
<dbReference type="PRINTS" id="PR00413">
    <property type="entry name" value="HADHALOGNASE"/>
</dbReference>
<sequence length="209" mass="22027">MYKAILLDVFGTLVVDDDGPYIAELAAIAGVSPAQLEQEWNASLWAMADGAHGPAFRTLADLNASSLAEAFPVRLPARPFGPPELFPDAVPFLAALDVPVCLVSDADRAPLTAILETLNITVDHVVTSEDARAYKPRPEPFRMALARLGLGPADVIHVGDSPASDLVGAAAMGIATAFVNRAGRPAPDGVHPTRTVSRLTDLLPYLTAR</sequence>
<dbReference type="InterPro" id="IPR006439">
    <property type="entry name" value="HAD-SF_hydro_IA"/>
</dbReference>
<comment type="caution">
    <text evidence="2">The sequence shown here is derived from an EMBL/GenBank/DDBJ whole genome shotgun (WGS) entry which is preliminary data.</text>
</comment>
<dbReference type="EMBL" id="JAHKKG010000005">
    <property type="protein sequence ID" value="MBU2665477.1"/>
    <property type="molecule type" value="Genomic_DNA"/>
</dbReference>
<dbReference type="SFLD" id="SFLDS00003">
    <property type="entry name" value="Haloacid_Dehalogenase"/>
    <property type="match status" value="1"/>
</dbReference>
<dbReference type="InterPro" id="IPR051540">
    <property type="entry name" value="S-2-haloacid_dehalogenase"/>
</dbReference>
<dbReference type="Gene3D" id="3.40.50.1000">
    <property type="entry name" value="HAD superfamily/HAD-like"/>
    <property type="match status" value="1"/>
</dbReference>
<evidence type="ECO:0000256" key="1">
    <source>
        <dbReference type="ARBA" id="ARBA00022801"/>
    </source>
</evidence>
<keyword evidence="3" id="KW-1185">Reference proteome</keyword>
<dbReference type="GO" id="GO:0016787">
    <property type="term" value="F:hydrolase activity"/>
    <property type="evidence" value="ECO:0007669"/>
    <property type="project" value="UniProtKB-KW"/>
</dbReference>
<organism evidence="2 3">
    <name type="scientific">Paractinoplanes bogorensis</name>
    <dbReference type="NCBI Taxonomy" id="1610840"/>
    <lineage>
        <taxon>Bacteria</taxon>
        <taxon>Bacillati</taxon>
        <taxon>Actinomycetota</taxon>
        <taxon>Actinomycetes</taxon>
        <taxon>Micromonosporales</taxon>
        <taxon>Micromonosporaceae</taxon>
        <taxon>Paractinoplanes</taxon>
    </lineage>
</organism>
<dbReference type="PANTHER" id="PTHR43316">
    <property type="entry name" value="HYDROLASE, HALOACID DELAHOGENASE-RELATED"/>
    <property type="match status" value="1"/>
</dbReference>
<dbReference type="InterPro" id="IPR036412">
    <property type="entry name" value="HAD-like_sf"/>
</dbReference>
<protein>
    <submittedName>
        <fullName evidence="2">HAD family hydrolase</fullName>
    </submittedName>
</protein>
<dbReference type="Proteomes" id="UP001519654">
    <property type="component" value="Unassembled WGS sequence"/>
</dbReference>